<evidence type="ECO:0000313" key="2">
    <source>
        <dbReference type="Proteomes" id="UP000796761"/>
    </source>
</evidence>
<dbReference type="Proteomes" id="UP000796761">
    <property type="component" value="Unassembled WGS sequence"/>
</dbReference>
<protein>
    <submittedName>
        <fullName evidence="1">Uncharacterized protein</fullName>
    </submittedName>
</protein>
<name>A0A8K1GM55_9PASS</name>
<comment type="caution">
    <text evidence="1">The sequence shown here is derived from an EMBL/GenBank/DDBJ whole genome shotgun (WGS) entry which is preliminary data.</text>
</comment>
<dbReference type="AlphaFoldDB" id="A0A8K1GM55"/>
<dbReference type="EMBL" id="SWJQ01000147">
    <property type="protein sequence ID" value="TRZ20498.1"/>
    <property type="molecule type" value="Genomic_DNA"/>
</dbReference>
<gene>
    <name evidence="1" type="ORF">HGM15179_006632</name>
</gene>
<sequence length="226" mass="25580">MVGKMREKQSPAPFRHGFLALVNATKRYGGERGEYQDSGTPTVTPTQNQLHDSWELQLHKKCMRSHCTSGIQTWKPLSPQTRQHLLLLLLLQDDVILVKEFKCSGHCFSEALEPLQSPSLHTETSLSDASGLKSGFGFYIFITPQLDNMVHDRAINTLEMWSRCLFSNMYLQESQFPETGGKGGNKAELPLVQKDQVREYLNKPDVPMPMDLATSTMNERELTLPL</sequence>
<evidence type="ECO:0000313" key="1">
    <source>
        <dbReference type="EMBL" id="TRZ20498.1"/>
    </source>
</evidence>
<accession>A0A8K1GM55</accession>
<organism evidence="1 2">
    <name type="scientific">Zosterops borbonicus</name>
    <dbReference type="NCBI Taxonomy" id="364589"/>
    <lineage>
        <taxon>Eukaryota</taxon>
        <taxon>Metazoa</taxon>
        <taxon>Chordata</taxon>
        <taxon>Craniata</taxon>
        <taxon>Vertebrata</taxon>
        <taxon>Euteleostomi</taxon>
        <taxon>Archelosauria</taxon>
        <taxon>Archosauria</taxon>
        <taxon>Dinosauria</taxon>
        <taxon>Saurischia</taxon>
        <taxon>Theropoda</taxon>
        <taxon>Coelurosauria</taxon>
        <taxon>Aves</taxon>
        <taxon>Neognathae</taxon>
        <taxon>Neoaves</taxon>
        <taxon>Telluraves</taxon>
        <taxon>Australaves</taxon>
        <taxon>Passeriformes</taxon>
        <taxon>Sylvioidea</taxon>
        <taxon>Zosteropidae</taxon>
        <taxon>Zosterops</taxon>
    </lineage>
</organism>
<proteinExistence type="predicted"/>
<keyword evidence="2" id="KW-1185">Reference proteome</keyword>
<reference evidence="1" key="1">
    <citation type="submission" date="2019-04" db="EMBL/GenBank/DDBJ databases">
        <title>Genome assembly of Zosterops borbonicus 15179.</title>
        <authorList>
            <person name="Leroy T."/>
            <person name="Anselmetti Y."/>
            <person name="Tilak M.-K."/>
            <person name="Nabholz B."/>
        </authorList>
    </citation>
    <scope>NUCLEOTIDE SEQUENCE</scope>
    <source>
        <strain evidence="1">HGM_15179</strain>
        <tissue evidence="1">Muscle</tissue>
    </source>
</reference>